<dbReference type="InterPro" id="IPR005135">
    <property type="entry name" value="Endo/exonuclease/phosphatase"/>
</dbReference>
<dbReference type="PANTHER" id="PTHR41349">
    <property type="match status" value="1"/>
</dbReference>
<dbReference type="GO" id="GO:0005509">
    <property type="term" value="F:calcium ion binding"/>
    <property type="evidence" value="ECO:0007669"/>
    <property type="project" value="InterPro"/>
</dbReference>
<evidence type="ECO:0000259" key="3">
    <source>
        <dbReference type="Pfam" id="PF03372"/>
    </source>
</evidence>
<dbReference type="Pfam" id="PF05345">
    <property type="entry name" value="He_PIG"/>
    <property type="match status" value="1"/>
</dbReference>
<evidence type="ECO:0000313" key="5">
    <source>
        <dbReference type="Proteomes" id="UP000593570"/>
    </source>
</evidence>
<feature type="signal peptide" evidence="2">
    <location>
        <begin position="1"/>
        <end position="20"/>
    </location>
</feature>
<gene>
    <name evidence="4" type="ORF">HZS61_011538</name>
</gene>
<organism evidence="4 5">
    <name type="scientific">Fusarium oxysporum f. sp. conglutinans</name>
    <dbReference type="NCBI Taxonomy" id="100902"/>
    <lineage>
        <taxon>Eukaryota</taxon>
        <taxon>Fungi</taxon>
        <taxon>Dikarya</taxon>
        <taxon>Ascomycota</taxon>
        <taxon>Pezizomycotina</taxon>
        <taxon>Sordariomycetes</taxon>
        <taxon>Hypocreomycetidae</taxon>
        <taxon>Hypocreales</taxon>
        <taxon>Nectriaceae</taxon>
        <taxon>Fusarium</taxon>
        <taxon>Fusarium oxysporum species complex</taxon>
    </lineage>
</organism>
<proteinExistence type="predicted"/>
<feature type="region of interest" description="Disordered" evidence="1">
    <location>
        <begin position="21"/>
        <end position="43"/>
    </location>
</feature>
<dbReference type="GO" id="GO:0003824">
    <property type="term" value="F:catalytic activity"/>
    <property type="evidence" value="ECO:0007669"/>
    <property type="project" value="InterPro"/>
</dbReference>
<dbReference type="Gene3D" id="3.60.10.10">
    <property type="entry name" value="Endonuclease/exonuclease/phosphatase"/>
    <property type="match status" value="1"/>
</dbReference>
<dbReference type="InterPro" id="IPR036691">
    <property type="entry name" value="Endo/exonu/phosph_ase_sf"/>
</dbReference>
<dbReference type="InterPro" id="IPR013783">
    <property type="entry name" value="Ig-like_fold"/>
</dbReference>
<dbReference type="EMBL" id="JACDXP010000004">
    <property type="protein sequence ID" value="KAF6525743.1"/>
    <property type="molecule type" value="Genomic_DNA"/>
</dbReference>
<evidence type="ECO:0000256" key="1">
    <source>
        <dbReference type="SAM" id="MobiDB-lite"/>
    </source>
</evidence>
<dbReference type="Proteomes" id="UP000593570">
    <property type="component" value="Unassembled WGS sequence"/>
</dbReference>
<reference evidence="4 5" key="1">
    <citation type="journal article" date="2020" name="bioRxiv">
        <title>A chromosome-scale genome assembly for the Fusarium oxysporum strain Fo5176 to establish a model Arabidopsis-fungal pathosystem.</title>
        <authorList>
            <person name="Fokkens L."/>
            <person name="Guo L."/>
            <person name="Dora S."/>
            <person name="Wang B."/>
            <person name="Ye K."/>
            <person name="Sanchez-Rodriguez C."/>
            <person name="Croll D."/>
        </authorList>
    </citation>
    <scope>NUCLEOTIDE SEQUENCE [LARGE SCALE GENOMIC DNA]</scope>
    <source>
        <strain evidence="4 5">Fo5176</strain>
    </source>
</reference>
<keyword evidence="2" id="KW-0732">Signal</keyword>
<dbReference type="GO" id="GO:0016020">
    <property type="term" value="C:membrane"/>
    <property type="evidence" value="ECO:0007669"/>
    <property type="project" value="InterPro"/>
</dbReference>
<dbReference type="PANTHER" id="PTHR41349:SF1">
    <property type="entry name" value="PROTEIN CBG08683"/>
    <property type="match status" value="1"/>
</dbReference>
<dbReference type="Pfam" id="PF03372">
    <property type="entry name" value="Exo_endo_phos"/>
    <property type="match status" value="1"/>
</dbReference>
<sequence length="515" mass="56036">MRFLTIASALWLALCPSVRAQDPTPQDPSPQNQSSQASGTLSLDSDQAPFTFEYSTDRPNPANWIGLYYSAGGGPVDQEKGSSNSIEWKYAPRAQGSIQLDSSSLEPGNYTAFFLANGGYTWLAEPLQVIKSREFGGDVSFIVSNVELPNARVGDRYSYSIRGLVHGGNSDVRFSSEGSSDWISINNDGVISGTPTSSGKATIRVRATGANSTASAFFTINVAASGSPLLSQLKVLSVNMWNGGTEVTNYHDKQVRFFASSGADVVGIQEDQQGRHVPRLADALGWHYWSSGGDIGVLSKYPITESYGIISGPSRSGGVKISLDDKKQQINFFVAHLGYTPYGPYDTCFNHLPVEKILQHEAQSGRTPQMKATLAGMKNQLAQADDTPVFLVGDFNAPSHLDYVEGLKDKNCGYSGIKWPTSILPEEAGLIDSFRVAHPDPVADQGITWSPIYIWNSGYGKPEPRDRIDFILYKGQGLNVTDSRTVVVDDPKPEPNHRENEWFSDHAAVLSTFDL</sequence>
<dbReference type="Gene3D" id="2.60.40.10">
    <property type="entry name" value="Immunoglobulins"/>
    <property type="match status" value="1"/>
</dbReference>
<accession>A0A8H6GWM0</accession>
<evidence type="ECO:0000256" key="2">
    <source>
        <dbReference type="SAM" id="SignalP"/>
    </source>
</evidence>
<evidence type="ECO:0000313" key="4">
    <source>
        <dbReference type="EMBL" id="KAF6525743.1"/>
    </source>
</evidence>
<dbReference type="SUPFAM" id="SSF49313">
    <property type="entry name" value="Cadherin-like"/>
    <property type="match status" value="1"/>
</dbReference>
<feature type="compositionally biased region" description="Low complexity" evidence="1">
    <location>
        <begin position="21"/>
        <end position="38"/>
    </location>
</feature>
<protein>
    <recommendedName>
        <fullName evidence="3">Endonuclease/exonuclease/phosphatase domain-containing protein</fullName>
    </recommendedName>
</protein>
<comment type="caution">
    <text evidence="4">The sequence shown here is derived from an EMBL/GenBank/DDBJ whole genome shotgun (WGS) entry which is preliminary data.</text>
</comment>
<dbReference type="SUPFAM" id="SSF56219">
    <property type="entry name" value="DNase I-like"/>
    <property type="match status" value="1"/>
</dbReference>
<dbReference type="AlphaFoldDB" id="A0A8H6GWM0"/>
<feature type="chain" id="PRO_5034931756" description="Endonuclease/exonuclease/phosphatase domain-containing protein" evidence="2">
    <location>
        <begin position="21"/>
        <end position="515"/>
    </location>
</feature>
<name>A0A8H6GWM0_FUSOX</name>
<feature type="domain" description="Endonuclease/exonuclease/phosphatase" evidence="3">
    <location>
        <begin position="238"/>
        <end position="506"/>
    </location>
</feature>
<dbReference type="InterPro" id="IPR015919">
    <property type="entry name" value="Cadherin-like_sf"/>
</dbReference>